<dbReference type="EMBL" id="GBRH01235279">
    <property type="protein sequence ID" value="JAD62616.1"/>
    <property type="molecule type" value="Transcribed_RNA"/>
</dbReference>
<organism evidence="1">
    <name type="scientific">Arundo donax</name>
    <name type="common">Giant reed</name>
    <name type="synonym">Donax arundinaceus</name>
    <dbReference type="NCBI Taxonomy" id="35708"/>
    <lineage>
        <taxon>Eukaryota</taxon>
        <taxon>Viridiplantae</taxon>
        <taxon>Streptophyta</taxon>
        <taxon>Embryophyta</taxon>
        <taxon>Tracheophyta</taxon>
        <taxon>Spermatophyta</taxon>
        <taxon>Magnoliopsida</taxon>
        <taxon>Liliopsida</taxon>
        <taxon>Poales</taxon>
        <taxon>Poaceae</taxon>
        <taxon>PACMAD clade</taxon>
        <taxon>Arundinoideae</taxon>
        <taxon>Arundineae</taxon>
        <taxon>Arundo</taxon>
    </lineage>
</organism>
<reference evidence="1" key="1">
    <citation type="submission" date="2014-09" db="EMBL/GenBank/DDBJ databases">
        <authorList>
            <person name="Magalhaes I.L.F."/>
            <person name="Oliveira U."/>
            <person name="Santos F.R."/>
            <person name="Vidigal T.H.D.A."/>
            <person name="Brescovit A.D."/>
            <person name="Santos A.J."/>
        </authorList>
    </citation>
    <scope>NUCLEOTIDE SEQUENCE</scope>
    <source>
        <tissue evidence="1">Shoot tissue taken approximately 20 cm above the soil surface</tissue>
    </source>
</reference>
<proteinExistence type="predicted"/>
<protein>
    <submittedName>
        <fullName evidence="1">Uncharacterized protein</fullName>
    </submittedName>
</protein>
<sequence>MMYIKVYFELWSIFSRHYYVNR</sequence>
<reference evidence="1" key="2">
    <citation type="journal article" date="2015" name="Data Brief">
        <title>Shoot transcriptome of the giant reed, Arundo donax.</title>
        <authorList>
            <person name="Barrero R.A."/>
            <person name="Guerrero F.D."/>
            <person name="Moolhuijzen P."/>
            <person name="Goolsby J.A."/>
            <person name="Tidwell J."/>
            <person name="Bellgard S.E."/>
            <person name="Bellgard M.I."/>
        </authorList>
    </citation>
    <scope>NUCLEOTIDE SEQUENCE</scope>
    <source>
        <tissue evidence="1">Shoot tissue taken approximately 20 cm above the soil surface</tissue>
    </source>
</reference>
<accession>A0A0A9BH30</accession>
<evidence type="ECO:0000313" key="1">
    <source>
        <dbReference type="EMBL" id="JAD62616.1"/>
    </source>
</evidence>
<dbReference type="AlphaFoldDB" id="A0A0A9BH30"/>
<name>A0A0A9BH30_ARUDO</name>